<evidence type="ECO:0000313" key="3">
    <source>
        <dbReference type="Proteomes" id="UP000756921"/>
    </source>
</evidence>
<dbReference type="OrthoDB" id="3789068at2759"/>
<name>A0A9P6KR52_9PLEO</name>
<gene>
    <name evidence="2" type="ORF">PMIN01_04272</name>
</gene>
<feature type="region of interest" description="Disordered" evidence="1">
    <location>
        <begin position="128"/>
        <end position="153"/>
    </location>
</feature>
<evidence type="ECO:0000313" key="2">
    <source>
        <dbReference type="EMBL" id="KAF9736493.1"/>
    </source>
</evidence>
<dbReference type="EMBL" id="WJXW01000004">
    <property type="protein sequence ID" value="KAF9736493.1"/>
    <property type="molecule type" value="Genomic_DNA"/>
</dbReference>
<dbReference type="AlphaFoldDB" id="A0A9P6KR52"/>
<reference evidence="2" key="1">
    <citation type="journal article" date="2020" name="Mol. Plant Microbe Interact.">
        <title>Genome Sequence of the Biocontrol Agent Coniothyrium minitans strain Conio (IMI 134523).</title>
        <authorList>
            <person name="Patel D."/>
            <person name="Shittu T.A."/>
            <person name="Baroncelli R."/>
            <person name="Muthumeenakshi S."/>
            <person name="Osborne T.H."/>
            <person name="Janganan T.K."/>
            <person name="Sreenivasaprasad S."/>
        </authorList>
    </citation>
    <scope>NUCLEOTIDE SEQUENCE</scope>
    <source>
        <strain evidence="2">Conio</strain>
    </source>
</reference>
<dbReference type="Proteomes" id="UP000756921">
    <property type="component" value="Unassembled WGS sequence"/>
</dbReference>
<proteinExistence type="predicted"/>
<comment type="caution">
    <text evidence="2">The sequence shown here is derived from an EMBL/GenBank/DDBJ whole genome shotgun (WGS) entry which is preliminary data.</text>
</comment>
<protein>
    <submittedName>
        <fullName evidence="2">Uncharacterized protein</fullName>
    </submittedName>
</protein>
<organism evidence="2 3">
    <name type="scientific">Paraphaeosphaeria minitans</name>
    <dbReference type="NCBI Taxonomy" id="565426"/>
    <lineage>
        <taxon>Eukaryota</taxon>
        <taxon>Fungi</taxon>
        <taxon>Dikarya</taxon>
        <taxon>Ascomycota</taxon>
        <taxon>Pezizomycotina</taxon>
        <taxon>Dothideomycetes</taxon>
        <taxon>Pleosporomycetidae</taxon>
        <taxon>Pleosporales</taxon>
        <taxon>Massarineae</taxon>
        <taxon>Didymosphaeriaceae</taxon>
        <taxon>Paraphaeosphaeria</taxon>
    </lineage>
</organism>
<keyword evidence="3" id="KW-1185">Reference proteome</keyword>
<sequence>MSETRHAFLNERLRLALSGHIPGHQLDRLIASLSHLFKTVRPDLTPSKVLIAVSEPSVCGSQYCSCHSADSILQMYKITVFMDRKERGRRVTKPWVRAGSMVGFEKAAEELIRKCGTLVSEAQDKKREVEEEAERKKKATDEEAESRRKVLGAERFETKGAGLLEGFEKMKGRERGFTVPSKGFWSL</sequence>
<evidence type="ECO:0000256" key="1">
    <source>
        <dbReference type="SAM" id="MobiDB-lite"/>
    </source>
</evidence>
<accession>A0A9P6KR52</accession>